<dbReference type="RefSeq" id="XP_049136380.1">
    <property type="nucleotide sequence ID" value="XM_049280423.1"/>
</dbReference>
<evidence type="ECO:0000313" key="1">
    <source>
        <dbReference type="EMBL" id="UQC74730.1"/>
    </source>
</evidence>
<dbReference type="KEGG" id="clup:CLUP02_01382"/>
<keyword evidence="2" id="KW-1185">Reference proteome</keyword>
<name>A0A9Q8SCL8_9PEZI</name>
<reference evidence="1" key="1">
    <citation type="journal article" date="2021" name="Mol. Plant Microbe Interact.">
        <title>Complete Genome Sequence of the Plant-Pathogenic Fungus Colletotrichum lupini.</title>
        <authorList>
            <person name="Baroncelli R."/>
            <person name="Pensec F."/>
            <person name="Da Lio D."/>
            <person name="Boufleur T."/>
            <person name="Vicente I."/>
            <person name="Sarrocco S."/>
            <person name="Picot A."/>
            <person name="Baraldi E."/>
            <person name="Sukno S."/>
            <person name="Thon M."/>
            <person name="Le Floch G."/>
        </authorList>
    </citation>
    <scope>NUCLEOTIDE SEQUENCE</scope>
    <source>
        <strain evidence="1">IMI 504893</strain>
    </source>
</reference>
<dbReference type="AlphaFoldDB" id="A0A9Q8SCL8"/>
<evidence type="ECO:0000313" key="2">
    <source>
        <dbReference type="Proteomes" id="UP000830671"/>
    </source>
</evidence>
<protein>
    <submittedName>
        <fullName evidence="1">Uncharacterized protein</fullName>
    </submittedName>
</protein>
<sequence length="195" mass="21259">MSIMSKAKKRRTGEDFSPLALTWDSSAESLAVLLRGWTQVCLVTGGPVHWREWNKMKLKTEKCEVTTAGPACELEDKWLTGVRDTADCQTEVQAAVGGMWGTGELPLVPESSGPMSKPRRITSSETGPVIHHITRLFVFILLPGYSMRMTQLPKAVLATEPPSSSSCMERATSGFFPEATNVMETTGSPTTHDTA</sequence>
<organism evidence="1 2">
    <name type="scientific">Colletotrichum lupini</name>
    <dbReference type="NCBI Taxonomy" id="145971"/>
    <lineage>
        <taxon>Eukaryota</taxon>
        <taxon>Fungi</taxon>
        <taxon>Dikarya</taxon>
        <taxon>Ascomycota</taxon>
        <taxon>Pezizomycotina</taxon>
        <taxon>Sordariomycetes</taxon>
        <taxon>Hypocreomycetidae</taxon>
        <taxon>Glomerellales</taxon>
        <taxon>Glomerellaceae</taxon>
        <taxon>Colletotrichum</taxon>
        <taxon>Colletotrichum acutatum species complex</taxon>
    </lineage>
</organism>
<dbReference type="Proteomes" id="UP000830671">
    <property type="component" value="Chromosome 1"/>
</dbReference>
<proteinExistence type="predicted"/>
<accession>A0A9Q8SCL8</accession>
<dbReference type="GeneID" id="73335433"/>
<dbReference type="EMBL" id="CP019471">
    <property type="protein sequence ID" value="UQC74730.1"/>
    <property type="molecule type" value="Genomic_DNA"/>
</dbReference>
<gene>
    <name evidence="1" type="ORF">CLUP02_01382</name>
</gene>